<keyword evidence="3" id="KW-1185">Reference proteome</keyword>
<comment type="caution">
    <text evidence="2">The sequence shown here is derived from an EMBL/GenBank/DDBJ whole genome shotgun (WGS) entry which is preliminary data.</text>
</comment>
<dbReference type="OrthoDB" id="518245at2"/>
<dbReference type="Pfam" id="PF19954">
    <property type="entry name" value="EAD10"/>
    <property type="match status" value="1"/>
</dbReference>
<dbReference type="Proteomes" id="UP000053372">
    <property type="component" value="Unassembled WGS sequence"/>
</dbReference>
<organism evidence="2 3">
    <name type="scientific">Mastigocoleus testarum BC008</name>
    <dbReference type="NCBI Taxonomy" id="371196"/>
    <lineage>
        <taxon>Bacteria</taxon>
        <taxon>Bacillati</taxon>
        <taxon>Cyanobacteriota</taxon>
        <taxon>Cyanophyceae</taxon>
        <taxon>Nostocales</taxon>
        <taxon>Hapalosiphonaceae</taxon>
        <taxon>Mastigocoleus</taxon>
    </lineage>
</organism>
<evidence type="ECO:0000313" key="2">
    <source>
        <dbReference type="EMBL" id="KST65080.1"/>
    </source>
</evidence>
<dbReference type="RefSeq" id="WP_027845141.1">
    <property type="nucleotide sequence ID" value="NZ_LMTZ01000113.1"/>
</dbReference>
<reference evidence="2 3" key="1">
    <citation type="journal article" date="2015" name="Genome Announc.">
        <title>Draft Genome of the Euendolithic (true boring) Cyanobacterium Mastigocoleus testarum strain BC008.</title>
        <authorList>
            <person name="Guida B.S."/>
            <person name="Garcia-Pichel F."/>
        </authorList>
    </citation>
    <scope>NUCLEOTIDE SEQUENCE [LARGE SCALE GENOMIC DNA]</scope>
    <source>
        <strain evidence="2 3">BC008</strain>
    </source>
</reference>
<dbReference type="EMBL" id="LMTZ01000113">
    <property type="protein sequence ID" value="KST65080.1"/>
    <property type="molecule type" value="Genomic_DNA"/>
</dbReference>
<feature type="domain" description="Effector-associated" evidence="1">
    <location>
        <begin position="1"/>
        <end position="85"/>
    </location>
</feature>
<protein>
    <recommendedName>
        <fullName evidence="1">Effector-associated domain-containing protein</fullName>
    </recommendedName>
</protein>
<name>A0A0V7ZKT0_9CYAN</name>
<evidence type="ECO:0000313" key="3">
    <source>
        <dbReference type="Proteomes" id="UP000053372"/>
    </source>
</evidence>
<proteinExistence type="predicted"/>
<sequence>MANSNNPNDIIKRILNGIQTDDDVEALRQLLLAGDRAATPEEYRQVLQQLSKYNVNITEAKEIHIGDRNYYSWNEEALSALVHMIRFHQSDDVDTANLLVTKLNNARLQGEEGDRKTGSFYTYNVWLEDVCLEKSNDSTENNCCTQQYTIKGKWDSKVYKEVNMFGLRVDKPWGLKKKPHGNFTVTVEILNGRATQVKVDVVRYDDSANNYAADKAKQLINSKIRVVLQKLEMMR</sequence>
<accession>A0A0V7ZKT0</accession>
<dbReference type="AlphaFoldDB" id="A0A0V7ZKT0"/>
<gene>
    <name evidence="2" type="ORF">BC008_19985</name>
</gene>
<dbReference type="InterPro" id="IPR045429">
    <property type="entry name" value="EAD10"/>
</dbReference>
<evidence type="ECO:0000259" key="1">
    <source>
        <dbReference type="Pfam" id="PF19954"/>
    </source>
</evidence>